<evidence type="ECO:0000313" key="3">
    <source>
        <dbReference type="Proteomes" id="UP000559010"/>
    </source>
</evidence>
<dbReference type="NCBIfam" id="TIGR04514">
    <property type="entry name" value="GWxTD_dom"/>
    <property type="match status" value="1"/>
</dbReference>
<gene>
    <name evidence="2" type="ORF">HH304_10565</name>
</gene>
<comment type="caution">
    <text evidence="2">The sequence shown here is derived from an EMBL/GenBank/DDBJ whole genome shotgun (WGS) entry which is preliminary data.</text>
</comment>
<feature type="domain" description="GWxTD" evidence="1">
    <location>
        <begin position="228"/>
        <end position="396"/>
    </location>
</feature>
<evidence type="ECO:0000313" key="2">
    <source>
        <dbReference type="EMBL" id="NMM48843.1"/>
    </source>
</evidence>
<dbReference type="RefSeq" id="WP_169681203.1">
    <property type="nucleotide sequence ID" value="NZ_JABBNU010000006.1"/>
</dbReference>
<dbReference type="Proteomes" id="UP000559010">
    <property type="component" value="Unassembled WGS sequence"/>
</dbReference>
<organism evidence="2 3">
    <name type="scientific">Marinigracilibium pacificum</name>
    <dbReference type="NCBI Taxonomy" id="2729599"/>
    <lineage>
        <taxon>Bacteria</taxon>
        <taxon>Pseudomonadati</taxon>
        <taxon>Bacteroidota</taxon>
        <taxon>Cytophagia</taxon>
        <taxon>Cytophagales</taxon>
        <taxon>Flammeovirgaceae</taxon>
        <taxon>Marinigracilibium</taxon>
    </lineage>
</organism>
<dbReference type="EMBL" id="JABBNU010000006">
    <property type="protein sequence ID" value="NMM48843.1"/>
    <property type="molecule type" value="Genomic_DNA"/>
</dbReference>
<accession>A0A848IWE6</accession>
<protein>
    <submittedName>
        <fullName evidence="2">GWxTD domain-containing protein</fullName>
    </submittedName>
</protein>
<dbReference type="InterPro" id="IPR030959">
    <property type="entry name" value="GWxTD_dom"/>
</dbReference>
<reference evidence="2 3" key="1">
    <citation type="submission" date="2020-04" db="EMBL/GenBank/DDBJ databases">
        <title>Flammeovirgaceae bacterium KN852 isolated from deep sea.</title>
        <authorList>
            <person name="Zhang D.-C."/>
        </authorList>
    </citation>
    <scope>NUCLEOTIDE SEQUENCE [LARGE SCALE GENOMIC DNA]</scope>
    <source>
        <strain evidence="2 3">KN852</strain>
    </source>
</reference>
<dbReference type="AlphaFoldDB" id="A0A848IWE6"/>
<keyword evidence="3" id="KW-1185">Reference proteome</keyword>
<evidence type="ECO:0000259" key="1">
    <source>
        <dbReference type="Pfam" id="PF20094"/>
    </source>
</evidence>
<sequence length="398" mass="45887">MRFLISSGGYILLLLSGFFCNAQSLDSLDLSYKYYQGKGFEYESRIYLTGGDQKKASIFIQITNLSSAEKDLAFATSTHKSLNERVPEEINYSKSYVLEGGKTLHIKLEQLIDSESQWLLLSMKINNLMYPDLFLIDERSIFTSPEIFPTLNASEDNTSTYFKSGDIIKFNNLENIEGDSLVVYHMNYNFNPAYPPMFETFNQSEGDPQNIRTFKVAVNSDIELDSTGLYQYKLSEGSLNAQGFRVENEYFPKPRTVEALIGPLRYISSNKEYSRLDSIASKQALDEFFLKVFGSPQKAKAKIKLYYNRVSKANYHFTNYKEGWKTDQGLIFIILGAPANIKKEGNYEIWTYKNGFNSSLSFTFVQVKNPYTGYHFILIRKKEYENDWFNAIDAWRGR</sequence>
<name>A0A848IWE6_9BACT</name>
<proteinExistence type="predicted"/>
<dbReference type="Pfam" id="PF20094">
    <property type="entry name" value="GWxTD_dom"/>
    <property type="match status" value="1"/>
</dbReference>